<organism evidence="2 3">
    <name type="scientific">Streptomyces pratensis (strain ATCC 33331 / IAF-45CD)</name>
    <dbReference type="NCBI Taxonomy" id="591167"/>
    <lineage>
        <taxon>Bacteria</taxon>
        <taxon>Bacillati</taxon>
        <taxon>Actinomycetota</taxon>
        <taxon>Actinomycetes</taxon>
        <taxon>Kitasatosporales</taxon>
        <taxon>Streptomycetaceae</taxon>
        <taxon>Streptomyces</taxon>
    </lineage>
</organism>
<dbReference type="EMBL" id="CP002475">
    <property type="protein sequence ID" value="ADW07708.1"/>
    <property type="molecule type" value="Genomic_DNA"/>
</dbReference>
<protein>
    <recommendedName>
        <fullName evidence="4">Tetratricopeptide repeat protein</fullName>
    </recommendedName>
</protein>
<proteinExistence type="predicted"/>
<gene>
    <name evidence="2" type="ordered locus">Sfla_6346</name>
</gene>
<feature type="compositionally biased region" description="Pro residues" evidence="1">
    <location>
        <begin position="423"/>
        <end position="439"/>
    </location>
</feature>
<dbReference type="KEGG" id="sfa:Sfla_6346"/>
<sequence length="439" mass="47880">MQSGSIPPHLVSRLVELGHVEEVELWAGRGEWFCAQEWARLLAGQGREEQALAVLTPYVATGWWTAVRATAELLESWGRADEAIALSRSRMEAGHPQALQFHARLLARHGRGDEAFDLLRPHIQDWSLAAALTDVADDAGRDDEAAALLAAQIPDEHRCDGPWCCRGLDPDTAIGLLATIRERQGRIDDAIALLRTRDNNSLNNQDQLADLLARQDRTEELHAYAATEPLGHAARRLAELLEERGDVEGAIAVYRQAGDASICPGNVAVGLAQLLSRHGRVDEAVAVMRALADAPGGAEDWIVDILCTLYADQGRPQDGLAYLDALKARRGEEEWELFWIRLPLMAACDRVDEAVEQTSYHPEGGTSYAVSHVARLLAGAGRLEEAVAALEPHSSANSHDLAGYLIDLGRVERAVVVLQQHSPKPPPPSPGPWHDTPPF</sequence>
<evidence type="ECO:0000313" key="2">
    <source>
        <dbReference type="EMBL" id="ADW07708.1"/>
    </source>
</evidence>
<evidence type="ECO:0008006" key="4">
    <source>
        <dbReference type="Google" id="ProtNLM"/>
    </source>
</evidence>
<dbReference type="SUPFAM" id="SSF48452">
    <property type="entry name" value="TPR-like"/>
    <property type="match status" value="1"/>
</dbReference>
<dbReference type="Proteomes" id="UP000002066">
    <property type="component" value="Chromosome"/>
</dbReference>
<name>A0A8D3WM74_STRFA</name>
<evidence type="ECO:0000313" key="3">
    <source>
        <dbReference type="Proteomes" id="UP000002066"/>
    </source>
</evidence>
<reference evidence="2 3" key="1">
    <citation type="submission" date="2011-01" db="EMBL/GenBank/DDBJ databases">
        <title>Complete sequence of chromosome of Streptomyces flavogriseus ATCC 33331.</title>
        <authorList>
            <consortium name="US DOE Joint Genome Institute"/>
            <person name="Lucas S."/>
            <person name="Copeland A."/>
            <person name="Lapidus A."/>
            <person name="Cheng J.-F."/>
            <person name="Goodwin L."/>
            <person name="Pitluck S."/>
            <person name="Davenport K."/>
            <person name="Detter J.C."/>
            <person name="Han C."/>
            <person name="Tapia R."/>
            <person name="Land M."/>
            <person name="Hauser L."/>
            <person name="Kyrpides N."/>
            <person name="Ivanova N."/>
            <person name="Ovchinnikova G."/>
            <person name="Pagani I."/>
            <person name="Brumm P."/>
            <person name="Mead D."/>
            <person name="Woyke T."/>
        </authorList>
    </citation>
    <scope>NUCLEOTIDE SEQUENCE [LARGE SCALE GENOMIC DNA]</scope>
    <source>
        <strain evidence="3">ATCC 33331 / IAF-45CD</strain>
    </source>
</reference>
<dbReference type="AlphaFoldDB" id="A0A8D3WM74"/>
<dbReference type="InterPro" id="IPR011990">
    <property type="entry name" value="TPR-like_helical_dom_sf"/>
</dbReference>
<accession>A0A8D3WM74</accession>
<dbReference type="Gene3D" id="1.25.40.10">
    <property type="entry name" value="Tetratricopeptide repeat domain"/>
    <property type="match status" value="2"/>
</dbReference>
<feature type="region of interest" description="Disordered" evidence="1">
    <location>
        <begin position="420"/>
        <end position="439"/>
    </location>
</feature>
<evidence type="ECO:0000256" key="1">
    <source>
        <dbReference type="SAM" id="MobiDB-lite"/>
    </source>
</evidence>